<evidence type="ECO:0000313" key="2">
    <source>
        <dbReference type="EMBL" id="KAK9835120.1"/>
    </source>
</evidence>
<dbReference type="AlphaFoldDB" id="A0AAW1RNK0"/>
<evidence type="ECO:0000256" key="1">
    <source>
        <dbReference type="SAM" id="MobiDB-lite"/>
    </source>
</evidence>
<name>A0AAW1RNK0_9CHLO</name>
<evidence type="ECO:0000313" key="3">
    <source>
        <dbReference type="Proteomes" id="UP001485043"/>
    </source>
</evidence>
<reference evidence="2 3" key="1">
    <citation type="journal article" date="2024" name="Nat. Commun.">
        <title>Phylogenomics reveals the evolutionary origins of lichenization in chlorophyte algae.</title>
        <authorList>
            <person name="Puginier C."/>
            <person name="Libourel C."/>
            <person name="Otte J."/>
            <person name="Skaloud P."/>
            <person name="Haon M."/>
            <person name="Grisel S."/>
            <person name="Petersen M."/>
            <person name="Berrin J.G."/>
            <person name="Delaux P.M."/>
            <person name="Dal Grande F."/>
            <person name="Keller J."/>
        </authorList>
    </citation>
    <scope>NUCLEOTIDE SEQUENCE [LARGE SCALE GENOMIC DNA]</scope>
    <source>
        <strain evidence="2 3">SAG 2523</strain>
    </source>
</reference>
<organism evidence="2 3">
    <name type="scientific">Apatococcus fuscideae</name>
    <dbReference type="NCBI Taxonomy" id="2026836"/>
    <lineage>
        <taxon>Eukaryota</taxon>
        <taxon>Viridiplantae</taxon>
        <taxon>Chlorophyta</taxon>
        <taxon>core chlorophytes</taxon>
        <taxon>Trebouxiophyceae</taxon>
        <taxon>Chlorellales</taxon>
        <taxon>Chlorellaceae</taxon>
        <taxon>Apatococcus</taxon>
    </lineage>
</organism>
<sequence length="324" mass="36217">MRYHEQAGATCRPASPRDGRGLLNLLQRARPARNNVPGPFRARSFVLCSTAANASQATASPGAFLKILRAIEVHVRPHHQGQGRQDGEGPRALQGLEGQLPTLDWPASQAPQETQGQLQIRWWIIICHRREVPPLQDQGYKKRKELFRVAFFPTIDDDDWVEHSRLAPFLPRDAAGNADDSYVPDFIAMLRELLARNAEECKDLGKKPEGSKDTLFDASIASAASSLFDMLLGGTHGCRPPERMEMRWTNTFFKEHMDLSRGAQQQFNQQQLAAGQFEIPLNPCHAHKFSLTREDQGQADRAQSDAAQCILGSQSRLLFIAPMC</sequence>
<dbReference type="EMBL" id="JALJOV010002067">
    <property type="protein sequence ID" value="KAK9835120.1"/>
    <property type="molecule type" value="Genomic_DNA"/>
</dbReference>
<keyword evidence="3" id="KW-1185">Reference proteome</keyword>
<accession>A0AAW1RNK0</accession>
<dbReference type="Proteomes" id="UP001485043">
    <property type="component" value="Unassembled WGS sequence"/>
</dbReference>
<gene>
    <name evidence="2" type="ORF">WJX84_005143</name>
</gene>
<protein>
    <submittedName>
        <fullName evidence="2">Uncharacterized protein</fullName>
    </submittedName>
</protein>
<feature type="region of interest" description="Disordered" evidence="1">
    <location>
        <begin position="1"/>
        <end position="20"/>
    </location>
</feature>
<proteinExistence type="predicted"/>
<comment type="caution">
    <text evidence="2">The sequence shown here is derived from an EMBL/GenBank/DDBJ whole genome shotgun (WGS) entry which is preliminary data.</text>
</comment>